<organism evidence="1 2">
    <name type="scientific">Phaeospirillum tilakii</name>
    <dbReference type="NCBI Taxonomy" id="741673"/>
    <lineage>
        <taxon>Bacteria</taxon>
        <taxon>Pseudomonadati</taxon>
        <taxon>Pseudomonadota</taxon>
        <taxon>Alphaproteobacteria</taxon>
        <taxon>Rhodospirillales</taxon>
        <taxon>Rhodospirillaceae</taxon>
        <taxon>Phaeospirillum</taxon>
    </lineage>
</organism>
<dbReference type="RefSeq" id="WP_377314001.1">
    <property type="nucleotide sequence ID" value="NZ_JBHUIY010000002.1"/>
</dbReference>
<protein>
    <submittedName>
        <fullName evidence="1">Adenosylcobinamide amidohydrolase</fullName>
    </submittedName>
</protein>
<comment type="caution">
    <text evidence="1">The sequence shown here is derived from an EMBL/GenBank/DDBJ whole genome shotgun (WGS) entry which is preliminary data.</text>
</comment>
<reference evidence="2" key="1">
    <citation type="journal article" date="2019" name="Int. J. Syst. Evol. Microbiol.">
        <title>The Global Catalogue of Microorganisms (GCM) 10K type strain sequencing project: providing services to taxonomists for standard genome sequencing and annotation.</title>
        <authorList>
            <consortium name="The Broad Institute Genomics Platform"/>
            <consortium name="The Broad Institute Genome Sequencing Center for Infectious Disease"/>
            <person name="Wu L."/>
            <person name="Ma J."/>
        </authorList>
    </citation>
    <scope>NUCLEOTIDE SEQUENCE [LARGE SCALE GENOMIC DNA]</scope>
    <source>
        <strain evidence="2">KCTC 15012</strain>
    </source>
</reference>
<sequence length="228" mass="23658">MEPLFTLETRPGWLIARFPAPWRLAGWSLNRPGLTSTACVAWLEVVDADLPLGVDPLDLLDRRLAEAGLDGAAGMMTARALDRHHRAAAGTGPDRAEVLVTLGLTNGAVLDSAGHPRPVMPPPPAPVGTINLLAALTRPLSDGALLEALALAAQARTAALLAEDGRIVGTGTDCILLACPPAAAPCPFAGLHTATGQALTSAVYQATRAARRVWEAENPATLAASRRL</sequence>
<keyword evidence="2" id="KW-1185">Reference proteome</keyword>
<proteinExistence type="predicted"/>
<dbReference type="InterPro" id="IPR002808">
    <property type="entry name" value="AdoCbi_amidolase"/>
</dbReference>
<gene>
    <name evidence="1" type="ORF">ACFSNB_02025</name>
</gene>
<accession>A0ABW5C5Q4</accession>
<evidence type="ECO:0000313" key="2">
    <source>
        <dbReference type="Proteomes" id="UP001597296"/>
    </source>
</evidence>
<evidence type="ECO:0000313" key="1">
    <source>
        <dbReference type="EMBL" id="MFD2232574.1"/>
    </source>
</evidence>
<dbReference type="PANTHER" id="PTHR35336:SF5">
    <property type="entry name" value="ADENOSYLCOBINAMIDE AMIDOHYDROLASE"/>
    <property type="match status" value="1"/>
</dbReference>
<dbReference type="Pfam" id="PF01955">
    <property type="entry name" value="CbiZ"/>
    <property type="match status" value="1"/>
</dbReference>
<dbReference type="EMBL" id="JBHUIY010000002">
    <property type="protein sequence ID" value="MFD2232574.1"/>
    <property type="molecule type" value="Genomic_DNA"/>
</dbReference>
<dbReference type="Proteomes" id="UP001597296">
    <property type="component" value="Unassembled WGS sequence"/>
</dbReference>
<name>A0ABW5C5Q4_9PROT</name>
<dbReference type="PANTHER" id="PTHR35336">
    <property type="entry name" value="ADENOSYLCOBINAMIDE AMIDOHYDROLASE"/>
    <property type="match status" value="1"/>
</dbReference>
<dbReference type="InterPro" id="IPR052209">
    <property type="entry name" value="CbiZ"/>
</dbReference>